<dbReference type="PANTHER" id="PTHR43128">
    <property type="entry name" value="L-2-HYDROXYCARBOXYLATE DEHYDROGENASE (NAD(P)(+))"/>
    <property type="match status" value="1"/>
</dbReference>
<dbReference type="Gene3D" id="3.90.110.10">
    <property type="entry name" value="Lactate dehydrogenase/glycoside hydrolase, family 4, C-terminal"/>
    <property type="match status" value="1"/>
</dbReference>
<comment type="pathway">
    <text evidence="1">Fermentation; pyruvate fermentation to lactate; (S)-lactate from pyruvate: step 1/1.</text>
</comment>
<dbReference type="InterPro" id="IPR001236">
    <property type="entry name" value="Lactate/malate_DH_N"/>
</dbReference>
<evidence type="ECO:0000313" key="10">
    <source>
        <dbReference type="EMBL" id="MDQ0362321.1"/>
    </source>
</evidence>
<dbReference type="RefSeq" id="WP_307409833.1">
    <property type="nucleotide sequence ID" value="NZ_JAUSUR010000006.1"/>
</dbReference>
<dbReference type="InterPro" id="IPR015955">
    <property type="entry name" value="Lactate_DH/Glyco_Ohase_4_C"/>
</dbReference>
<dbReference type="PRINTS" id="PR00086">
    <property type="entry name" value="LLDHDRGNASE"/>
</dbReference>
<dbReference type="SUPFAM" id="SSF51735">
    <property type="entry name" value="NAD(P)-binding Rossmann-fold domains"/>
    <property type="match status" value="1"/>
</dbReference>
<dbReference type="NCBIfam" id="TIGR01771">
    <property type="entry name" value="L-LDH-NAD"/>
    <property type="match status" value="1"/>
</dbReference>
<keyword evidence="5" id="KW-0520">NAD</keyword>
<protein>
    <recommendedName>
        <fullName evidence="3 6">L-lactate dehydrogenase</fullName>
        <ecNumber evidence="3 6">1.1.1.27</ecNumber>
    </recommendedName>
</protein>
<keyword evidence="11" id="KW-1185">Reference proteome</keyword>
<dbReference type="Proteomes" id="UP001230220">
    <property type="component" value="Unassembled WGS sequence"/>
</dbReference>
<gene>
    <name evidence="10" type="ORF">J2S15_003075</name>
</gene>
<dbReference type="EC" id="1.1.1.27" evidence="3 6"/>
<dbReference type="InterPro" id="IPR022383">
    <property type="entry name" value="Lactate/malate_DH_C"/>
</dbReference>
<evidence type="ECO:0000256" key="7">
    <source>
        <dbReference type="RuleBase" id="RU003369"/>
    </source>
</evidence>
<organism evidence="10 11">
    <name type="scientific">Breznakia pachnodae</name>
    <dbReference type="NCBI Taxonomy" id="265178"/>
    <lineage>
        <taxon>Bacteria</taxon>
        <taxon>Bacillati</taxon>
        <taxon>Bacillota</taxon>
        <taxon>Erysipelotrichia</taxon>
        <taxon>Erysipelotrichales</taxon>
        <taxon>Erysipelotrichaceae</taxon>
        <taxon>Breznakia</taxon>
    </lineage>
</organism>
<reference evidence="10 11" key="1">
    <citation type="submission" date="2023-07" db="EMBL/GenBank/DDBJ databases">
        <title>Genomic Encyclopedia of Type Strains, Phase IV (KMG-IV): sequencing the most valuable type-strain genomes for metagenomic binning, comparative biology and taxonomic classification.</title>
        <authorList>
            <person name="Goeker M."/>
        </authorList>
    </citation>
    <scope>NUCLEOTIDE SEQUENCE [LARGE SCALE GENOMIC DNA]</scope>
    <source>
        <strain evidence="10 11">DSM 16784</strain>
    </source>
</reference>
<dbReference type="Pfam" id="PF02866">
    <property type="entry name" value="Ldh_1_C"/>
    <property type="match status" value="1"/>
</dbReference>
<evidence type="ECO:0000256" key="5">
    <source>
        <dbReference type="ARBA" id="ARBA00023027"/>
    </source>
</evidence>
<feature type="domain" description="Lactate/malate dehydrogenase N-terminal" evidence="8">
    <location>
        <begin position="6"/>
        <end position="144"/>
    </location>
</feature>
<comment type="caution">
    <text evidence="10">The sequence shown here is derived from an EMBL/GenBank/DDBJ whole genome shotgun (WGS) entry which is preliminary data.</text>
</comment>
<dbReference type="Pfam" id="PF00056">
    <property type="entry name" value="Ldh_1_N"/>
    <property type="match status" value="1"/>
</dbReference>
<evidence type="ECO:0000256" key="3">
    <source>
        <dbReference type="ARBA" id="ARBA00012967"/>
    </source>
</evidence>
<dbReference type="SUPFAM" id="SSF56327">
    <property type="entry name" value="LDH C-terminal domain-like"/>
    <property type="match status" value="1"/>
</dbReference>
<comment type="similarity">
    <text evidence="2">Belongs to the LDH/MDH superfamily. LDH family.</text>
</comment>
<dbReference type="InterPro" id="IPR011304">
    <property type="entry name" value="L-lactate_DH"/>
</dbReference>
<dbReference type="CDD" id="cd05291">
    <property type="entry name" value="HicDH_like"/>
    <property type="match status" value="1"/>
</dbReference>
<evidence type="ECO:0000256" key="6">
    <source>
        <dbReference type="NCBIfam" id="TIGR01771"/>
    </source>
</evidence>
<evidence type="ECO:0000259" key="8">
    <source>
        <dbReference type="Pfam" id="PF00056"/>
    </source>
</evidence>
<accession>A0ABU0E680</accession>
<evidence type="ECO:0000313" key="11">
    <source>
        <dbReference type="Proteomes" id="UP001230220"/>
    </source>
</evidence>
<dbReference type="EMBL" id="JAUSUR010000006">
    <property type="protein sequence ID" value="MDQ0362321.1"/>
    <property type="molecule type" value="Genomic_DNA"/>
</dbReference>
<dbReference type="InterPro" id="IPR036291">
    <property type="entry name" value="NAD(P)-bd_dom_sf"/>
</dbReference>
<name>A0ABU0E680_9FIRM</name>
<evidence type="ECO:0000256" key="4">
    <source>
        <dbReference type="ARBA" id="ARBA00023002"/>
    </source>
</evidence>
<dbReference type="PANTHER" id="PTHR43128:SF31">
    <property type="entry name" value="L-LACTATE DEHYDROGENASE"/>
    <property type="match status" value="1"/>
</dbReference>
<dbReference type="Gene3D" id="3.40.50.720">
    <property type="entry name" value="NAD(P)-binding Rossmann-like Domain"/>
    <property type="match status" value="1"/>
</dbReference>
<dbReference type="InterPro" id="IPR001557">
    <property type="entry name" value="L-lactate/malate_DH"/>
</dbReference>
<feature type="domain" description="Lactate/malate dehydrogenase C-terminal" evidence="9">
    <location>
        <begin position="147"/>
        <end position="311"/>
    </location>
</feature>
<sequence>MEKQIKIGICGTGHVGAHCAYTLMMQGVADTIVLVDTDADKLLSEQQDLSDAAGYMPHRTHIEYGKYADLKDCDILVMSVGTIFEGERNRLEELHESKRMIDECLPPILESGFNGIIINITNPCDVITHYIYEKSGFDANRVLGTGTLLDTMRLKAVLSRETNMDHKSIQAFVLGEHGESQMVPWSCVTINGIALREMERRHSERFALDYDEILEESKTAGWRVIQGKGATEYAIAASLSYLVKCIIHDEKQLLPVSANVEGQYGLDDIHISVPCIVGKDGVEEIIIMPLVEQELGALYESANVITENFEKL</sequence>
<proteinExistence type="inferred from homology"/>
<evidence type="ECO:0000256" key="1">
    <source>
        <dbReference type="ARBA" id="ARBA00004843"/>
    </source>
</evidence>
<evidence type="ECO:0000256" key="2">
    <source>
        <dbReference type="ARBA" id="ARBA00006054"/>
    </source>
</evidence>
<keyword evidence="4 7" id="KW-0560">Oxidoreductase</keyword>
<evidence type="ECO:0000259" key="9">
    <source>
        <dbReference type="Pfam" id="PF02866"/>
    </source>
</evidence>
<dbReference type="PIRSF" id="PIRSF000102">
    <property type="entry name" value="Lac_mal_DH"/>
    <property type="match status" value="1"/>
</dbReference>
<dbReference type="GO" id="GO:0004459">
    <property type="term" value="F:L-lactate dehydrogenase (NAD+) activity"/>
    <property type="evidence" value="ECO:0007669"/>
    <property type="project" value="UniProtKB-EC"/>
</dbReference>